<name>A0A9N9B6A9_9GLOM</name>
<reference evidence="3" key="1">
    <citation type="submission" date="2021-06" db="EMBL/GenBank/DDBJ databases">
        <authorList>
            <person name="Kallberg Y."/>
            <person name="Tangrot J."/>
            <person name="Rosling A."/>
        </authorList>
    </citation>
    <scope>NUCLEOTIDE SEQUENCE</scope>
    <source>
        <strain evidence="3">AZ414A</strain>
    </source>
</reference>
<evidence type="ECO:0000313" key="3">
    <source>
        <dbReference type="EMBL" id="CAG8553971.1"/>
    </source>
</evidence>
<evidence type="ECO:0000256" key="1">
    <source>
        <dbReference type="ARBA" id="ARBA00009884"/>
    </source>
</evidence>
<dbReference type="Gene3D" id="3.40.50.1910">
    <property type="match status" value="1"/>
</dbReference>
<dbReference type="InterPro" id="IPR001619">
    <property type="entry name" value="Sec1-like"/>
</dbReference>
<dbReference type="GO" id="GO:0016192">
    <property type="term" value="P:vesicle-mediated transport"/>
    <property type="evidence" value="ECO:0007669"/>
    <property type="project" value="InterPro"/>
</dbReference>
<feature type="compositionally biased region" description="Low complexity" evidence="2">
    <location>
        <begin position="612"/>
        <end position="623"/>
    </location>
</feature>
<dbReference type="PANTHER" id="PTHR11679">
    <property type="entry name" value="VESICLE PROTEIN SORTING-ASSOCIATED"/>
    <property type="match status" value="1"/>
</dbReference>
<dbReference type="Pfam" id="PF00995">
    <property type="entry name" value="Sec1"/>
    <property type="match status" value="1"/>
</dbReference>
<comment type="similarity">
    <text evidence="1">Belongs to the STXBP/unc-18/SEC1 family.</text>
</comment>
<dbReference type="EMBL" id="CAJVPK010000847">
    <property type="protein sequence ID" value="CAG8553971.1"/>
    <property type="molecule type" value="Genomic_DNA"/>
</dbReference>
<dbReference type="Gene3D" id="1.25.40.60">
    <property type="match status" value="1"/>
</dbReference>
<dbReference type="Gene3D" id="3.90.830.10">
    <property type="entry name" value="Syntaxin Binding Protein 1, Chain A, domain 2"/>
    <property type="match status" value="1"/>
</dbReference>
<sequence>MVAIHEILKKPPGAWKVVVVDEHSNKILESACKIFDILEEKVTLVENLEKPRQAYQSLDAVYIIAPTQDSISRVIEDYSKNKLYAGAHLCFVSPPDEHIISRLKQSLPNMKSRKDLYIDFHAKEAHVYSFESPLSFFRLFSPQEQDNFEPELRILAKLCVSLGENPLIRYQRGLEADHPAKALSFKLAMLLQSELDQYVKLNPVNPFPVHDPPRPRAILFILDRTIDMYTPLLHEFTYQAMANDLLPIDNGQKYTYNYIGDDGEPATKDAILDESDNIWVDIRHRHMKDCIDKLMKDFNSFLGEHAGFTDKDKAANLNEMKRMLATLPQFQNMKEKFSVHLNIAQECMSVFEKERLDEIANVEQNCSTGYTPDGQHPKTLVEDMVPLLDNPVVSLSTKVRMLMLYIMYKNGILEEDRRKLLAHARISHKENDAINNLIYFGVKLIRVPIKKPKKYRQKPGDDHYEISRYVPKLSLILASENRAGRIIVFIAGGVTYSELRSVYELSAKHSMDVVNLSSIPPHTPNRPGVSGGGNTAYNHSSYNTSPGYRPPPQQQQHHQQHHPQYQQHQQYQQPPQGGYVQYSRQSPQNPQNVAYQNYPPPNSAPAGSQQFSPNRPSSNPPSSERTNKQKHNIFKF</sequence>
<dbReference type="OrthoDB" id="2228at2759"/>
<dbReference type="AlphaFoldDB" id="A0A9N9B6A9"/>
<keyword evidence="4" id="KW-1185">Reference proteome</keyword>
<accession>A0A9N9B6A9</accession>
<protein>
    <submittedName>
        <fullName evidence="3">7652_t:CDS:1</fullName>
    </submittedName>
</protein>
<dbReference type="InterPro" id="IPR043154">
    <property type="entry name" value="Sec-1-like_dom1"/>
</dbReference>
<evidence type="ECO:0000256" key="2">
    <source>
        <dbReference type="SAM" id="MobiDB-lite"/>
    </source>
</evidence>
<gene>
    <name evidence="3" type="ORF">DEBURN_LOCUS7243</name>
</gene>
<dbReference type="InterPro" id="IPR043127">
    <property type="entry name" value="Sec-1-like_dom3a"/>
</dbReference>
<feature type="compositionally biased region" description="Polar residues" evidence="2">
    <location>
        <begin position="582"/>
        <end position="595"/>
    </location>
</feature>
<evidence type="ECO:0000313" key="4">
    <source>
        <dbReference type="Proteomes" id="UP000789706"/>
    </source>
</evidence>
<feature type="compositionally biased region" description="Polar residues" evidence="2">
    <location>
        <begin position="535"/>
        <end position="546"/>
    </location>
</feature>
<dbReference type="InterPro" id="IPR036045">
    <property type="entry name" value="Sec1-like_sf"/>
</dbReference>
<organism evidence="3 4">
    <name type="scientific">Diversispora eburnea</name>
    <dbReference type="NCBI Taxonomy" id="1213867"/>
    <lineage>
        <taxon>Eukaryota</taxon>
        <taxon>Fungi</taxon>
        <taxon>Fungi incertae sedis</taxon>
        <taxon>Mucoromycota</taxon>
        <taxon>Glomeromycotina</taxon>
        <taxon>Glomeromycetes</taxon>
        <taxon>Diversisporales</taxon>
        <taxon>Diversisporaceae</taxon>
        <taxon>Diversispora</taxon>
    </lineage>
</organism>
<dbReference type="InterPro" id="IPR027482">
    <property type="entry name" value="Sec1-like_dom2"/>
</dbReference>
<proteinExistence type="inferred from homology"/>
<dbReference type="Gene3D" id="3.40.50.2060">
    <property type="match status" value="1"/>
</dbReference>
<feature type="compositionally biased region" description="Low complexity" evidence="2">
    <location>
        <begin position="554"/>
        <end position="576"/>
    </location>
</feature>
<comment type="caution">
    <text evidence="3">The sequence shown here is derived from an EMBL/GenBank/DDBJ whole genome shotgun (WGS) entry which is preliminary data.</text>
</comment>
<dbReference type="Proteomes" id="UP000789706">
    <property type="component" value="Unassembled WGS sequence"/>
</dbReference>
<dbReference type="SUPFAM" id="SSF56815">
    <property type="entry name" value="Sec1/munc18-like (SM) proteins"/>
    <property type="match status" value="1"/>
</dbReference>
<feature type="region of interest" description="Disordered" evidence="2">
    <location>
        <begin position="517"/>
        <end position="636"/>
    </location>
</feature>